<name>A0A1H7MTT6_9ACTN</name>
<dbReference type="STRING" id="46177.SAMN05660976_01814"/>
<dbReference type="RefSeq" id="WP_091099639.1">
    <property type="nucleotide sequence ID" value="NZ_FOBF01000004.1"/>
</dbReference>
<dbReference type="EMBL" id="FOBF01000004">
    <property type="protein sequence ID" value="SEL14623.1"/>
    <property type="molecule type" value="Genomic_DNA"/>
</dbReference>
<dbReference type="AlphaFoldDB" id="A0A1H7MTT6"/>
<sequence>MAEIDMNMSEFREELADALAEGGTRTLPRLTDEELAVLDPVTAEESIVSSPHLSALPPEQQNLVMATALRSLVARGVVEISNVQEMAAVLNGSHGSSLAQVDMRIQFDVDLVLTLRRTADRALALRQETAAGAAFAYAYIHTSHLLLLERVTTAGVHLFTLAGNIRDAAVLLCSFVDPFGVADRDGPEQRLGPSLDRDDIGPLAGIIDNAKIVTSLALLADDPGPMMVAYGTDTAIWTVTVDRPQGPTGIRSQAVGRETLTRRLMDMLS</sequence>
<proteinExistence type="predicted"/>
<dbReference type="OrthoDB" id="4081892at2"/>
<gene>
    <name evidence="1" type="ORF">SAMN05660976_01814</name>
</gene>
<keyword evidence="2" id="KW-1185">Reference proteome</keyword>
<evidence type="ECO:0008006" key="3">
    <source>
        <dbReference type="Google" id="ProtNLM"/>
    </source>
</evidence>
<organism evidence="1 2">
    <name type="scientific">Nonomuraea pusilla</name>
    <dbReference type="NCBI Taxonomy" id="46177"/>
    <lineage>
        <taxon>Bacteria</taxon>
        <taxon>Bacillati</taxon>
        <taxon>Actinomycetota</taxon>
        <taxon>Actinomycetes</taxon>
        <taxon>Streptosporangiales</taxon>
        <taxon>Streptosporangiaceae</taxon>
        <taxon>Nonomuraea</taxon>
    </lineage>
</organism>
<dbReference type="Proteomes" id="UP000198953">
    <property type="component" value="Unassembled WGS sequence"/>
</dbReference>
<evidence type="ECO:0000313" key="1">
    <source>
        <dbReference type="EMBL" id="SEL14623.1"/>
    </source>
</evidence>
<reference evidence="1 2" key="1">
    <citation type="submission" date="2016-10" db="EMBL/GenBank/DDBJ databases">
        <authorList>
            <person name="de Groot N.N."/>
        </authorList>
    </citation>
    <scope>NUCLEOTIDE SEQUENCE [LARGE SCALE GENOMIC DNA]</scope>
    <source>
        <strain evidence="1 2">DSM 43357</strain>
    </source>
</reference>
<protein>
    <recommendedName>
        <fullName evidence="3">EspG family protein</fullName>
    </recommendedName>
</protein>
<evidence type="ECO:0000313" key="2">
    <source>
        <dbReference type="Proteomes" id="UP000198953"/>
    </source>
</evidence>
<accession>A0A1H7MTT6</accession>